<dbReference type="Gene3D" id="1.20.900.10">
    <property type="entry name" value="Dbl homology (DH) domain"/>
    <property type="match status" value="1"/>
</dbReference>
<dbReference type="Pfam" id="PF00621">
    <property type="entry name" value="RhoGEF"/>
    <property type="match status" value="1"/>
</dbReference>
<keyword evidence="5 8" id="KW-0863">Zinc-finger</keyword>
<dbReference type="GO" id="GO:0005085">
    <property type="term" value="F:guanyl-nucleotide exchange factor activity"/>
    <property type="evidence" value="ECO:0007669"/>
    <property type="project" value="UniProtKB-KW"/>
</dbReference>
<dbReference type="InterPro" id="IPR000306">
    <property type="entry name" value="Znf_FYVE"/>
</dbReference>
<feature type="domain" description="FYVE-type" evidence="12">
    <location>
        <begin position="534"/>
        <end position="593"/>
    </location>
</feature>
<reference evidence="14" key="1">
    <citation type="submission" date="2024-04" db="EMBL/GenBank/DDBJ databases">
        <title>Salinicola lusitanus LLJ914,a marine bacterium isolated from the Okinawa Trough.</title>
        <authorList>
            <person name="Li J."/>
        </authorList>
    </citation>
    <scope>NUCLEOTIDE SEQUENCE [LARGE SCALE GENOMIC DNA]</scope>
</reference>
<evidence type="ECO:0000256" key="6">
    <source>
        <dbReference type="ARBA" id="ARBA00022833"/>
    </source>
</evidence>
<dbReference type="PANTHER" id="PTHR12673:SF13">
    <property type="entry name" value="FYVE, RHOGEF AND PH DOMAIN-CONTAINING PROTEIN 5"/>
    <property type="match status" value="1"/>
</dbReference>
<dbReference type="GO" id="GO:0008270">
    <property type="term" value="F:zinc ion binding"/>
    <property type="evidence" value="ECO:0007669"/>
    <property type="project" value="UniProtKB-KW"/>
</dbReference>
<name>A0AAW0MQK1_9GOBI</name>
<dbReference type="Gene3D" id="2.30.29.30">
    <property type="entry name" value="Pleckstrin-homology domain (PH domain)/Phosphotyrosine-binding domain (PTB)"/>
    <property type="match status" value="2"/>
</dbReference>
<evidence type="ECO:0000256" key="1">
    <source>
        <dbReference type="ARBA" id="ARBA00004245"/>
    </source>
</evidence>
<dbReference type="PANTHER" id="PTHR12673">
    <property type="entry name" value="FACIOGENITAL DYSPLASIA PROTEIN"/>
    <property type="match status" value="1"/>
</dbReference>
<dbReference type="InterPro" id="IPR011993">
    <property type="entry name" value="PH-like_dom_sf"/>
</dbReference>
<dbReference type="InterPro" id="IPR000219">
    <property type="entry name" value="DH_dom"/>
</dbReference>
<dbReference type="Pfam" id="PF01363">
    <property type="entry name" value="FYVE"/>
    <property type="match status" value="1"/>
</dbReference>
<feature type="region of interest" description="Disordered" evidence="9">
    <location>
        <begin position="120"/>
        <end position="158"/>
    </location>
</feature>
<comment type="caution">
    <text evidence="13">The sequence shown here is derived from an EMBL/GenBank/DDBJ whole genome shotgun (WGS) entry which is preliminary data.</text>
</comment>
<dbReference type="EMBL" id="JBBPFD010000482">
    <property type="protein sequence ID" value="KAK7878778.1"/>
    <property type="molecule type" value="Genomic_DNA"/>
</dbReference>
<feature type="compositionally biased region" description="Polar residues" evidence="9">
    <location>
        <begin position="124"/>
        <end position="156"/>
    </location>
</feature>
<dbReference type="SUPFAM" id="SSF48065">
    <property type="entry name" value="DBL homology domain (DH-domain)"/>
    <property type="match status" value="1"/>
</dbReference>
<dbReference type="PROSITE" id="PS50010">
    <property type="entry name" value="DH_2"/>
    <property type="match status" value="1"/>
</dbReference>
<sequence length="768" mass="87004">MICEATKAASLDTEVARCLLDIPVSKAALLTVVSKIFVMEGQEMQSSPMRNRAAFGNQISPLSTPTSVVDIPPPFELAYITKRPITKSSPSLLIGTDASEKNRKKKSSLKRFLMLKFRRKSDNKQQASSAASRLTDLDTQSLTDSPNLSSRTSPQQEPAFLLYDNKRKGGSVSFLNRGVVRVESFDERSRVPFAPLPLTKPRSISFPITDNSDYENVPALSSDYENVQVPQRRPVKQFPYTEYFERSNRTKATGNDTDGYVDMSSLPGFDKKVQKTQEETESAYTEAYKVCSVAAAPVTDEEQSRTSEDEICSSDGSFHRQPDGHSRAYYVAKELLDTERQSISEKSSLKHQLLQVIVRVAQYRMLLTDYLNNLSPDSQEYEDTQAAVTIVSDIADQANDSLMNGENLLRLVNIDYSVRGQRELLQPGRMNDILLYTFPQQDGKYRLKNTLPLSGLKVCKPIVDDVQNALRIESEELSITLSASSFLEREEWFFTLSHTVTEHTRGSNPSCRSDSRESPVWSSLGEKAPSFVPLSEVTMCMNCTSDFSLTSQRQHCHSCGRVVCRNCSKNRFPLKYMRYRMARVCDHCYGQLKTRGEESSPGADSPRPTRSSRPLSAVFQNIHTPKHLWRHRRGTLSFNQVMVCEEGALSGTLQRSKTKRNWKRLWFLLKDKVLYTYRAREEKVASETLPLIGFTVKLPDKVQGNDESTVFQLYHKNTLFYTFKAEDNFTAQRLSFSAKNKKPTVKQRSTLMDGQAVDVTRTDVYLMQ</sequence>
<dbReference type="GO" id="GO:0005856">
    <property type="term" value="C:cytoskeleton"/>
    <property type="evidence" value="ECO:0007669"/>
    <property type="project" value="UniProtKB-SubCell"/>
</dbReference>
<dbReference type="Proteomes" id="UP001460270">
    <property type="component" value="Unassembled WGS sequence"/>
</dbReference>
<keyword evidence="7" id="KW-0206">Cytoskeleton</keyword>
<proteinExistence type="predicted"/>
<keyword evidence="3" id="KW-0344">Guanine-nucleotide releasing factor</keyword>
<dbReference type="InterPro" id="IPR013083">
    <property type="entry name" value="Znf_RING/FYVE/PHD"/>
</dbReference>
<evidence type="ECO:0008006" key="15">
    <source>
        <dbReference type="Google" id="ProtNLM"/>
    </source>
</evidence>
<dbReference type="InterPro" id="IPR017455">
    <property type="entry name" value="Znf_FYVE-rel"/>
</dbReference>
<evidence type="ECO:0000259" key="11">
    <source>
        <dbReference type="PROSITE" id="PS50010"/>
    </source>
</evidence>
<feature type="region of interest" description="Disordered" evidence="9">
    <location>
        <begin position="594"/>
        <end position="615"/>
    </location>
</feature>
<accession>A0AAW0MQK1</accession>
<dbReference type="InterPro" id="IPR051092">
    <property type="entry name" value="FYVE_RhoGEF_PH"/>
</dbReference>
<gene>
    <name evidence="13" type="ORF">WMY93_030938</name>
</gene>
<organism evidence="13 14">
    <name type="scientific">Mugilogobius chulae</name>
    <name type="common">yellowstripe goby</name>
    <dbReference type="NCBI Taxonomy" id="88201"/>
    <lineage>
        <taxon>Eukaryota</taxon>
        <taxon>Metazoa</taxon>
        <taxon>Chordata</taxon>
        <taxon>Craniata</taxon>
        <taxon>Vertebrata</taxon>
        <taxon>Euteleostomi</taxon>
        <taxon>Actinopterygii</taxon>
        <taxon>Neopterygii</taxon>
        <taxon>Teleostei</taxon>
        <taxon>Neoteleostei</taxon>
        <taxon>Acanthomorphata</taxon>
        <taxon>Gobiaria</taxon>
        <taxon>Gobiiformes</taxon>
        <taxon>Gobioidei</taxon>
        <taxon>Gobiidae</taxon>
        <taxon>Gobionellinae</taxon>
        <taxon>Mugilogobius</taxon>
    </lineage>
</organism>
<evidence type="ECO:0000256" key="7">
    <source>
        <dbReference type="ARBA" id="ARBA00023212"/>
    </source>
</evidence>
<keyword evidence="4" id="KW-0479">Metal-binding</keyword>
<feature type="region of interest" description="Disordered" evidence="9">
    <location>
        <begin position="297"/>
        <end position="323"/>
    </location>
</feature>
<evidence type="ECO:0000256" key="8">
    <source>
        <dbReference type="PROSITE-ProRule" id="PRU00091"/>
    </source>
</evidence>
<dbReference type="PROSITE" id="PS50003">
    <property type="entry name" value="PH_DOMAIN"/>
    <property type="match status" value="1"/>
</dbReference>
<evidence type="ECO:0000256" key="3">
    <source>
        <dbReference type="ARBA" id="ARBA00022658"/>
    </source>
</evidence>
<evidence type="ECO:0000256" key="2">
    <source>
        <dbReference type="ARBA" id="ARBA00022490"/>
    </source>
</evidence>
<evidence type="ECO:0000259" key="12">
    <source>
        <dbReference type="PROSITE" id="PS50178"/>
    </source>
</evidence>
<keyword evidence="2" id="KW-0963">Cytoplasm</keyword>
<dbReference type="PROSITE" id="PS50178">
    <property type="entry name" value="ZF_FYVE"/>
    <property type="match status" value="1"/>
</dbReference>
<evidence type="ECO:0000259" key="10">
    <source>
        <dbReference type="PROSITE" id="PS50003"/>
    </source>
</evidence>
<protein>
    <recommendedName>
        <fullName evidence="15">FYVE, RhoGEF and PH domain containing 5</fullName>
    </recommendedName>
</protein>
<dbReference type="InterPro" id="IPR035899">
    <property type="entry name" value="DBL_dom_sf"/>
</dbReference>
<keyword evidence="14" id="KW-1185">Reference proteome</keyword>
<dbReference type="InterPro" id="IPR001849">
    <property type="entry name" value="PH_domain"/>
</dbReference>
<dbReference type="AlphaFoldDB" id="A0AAW0MQK1"/>
<evidence type="ECO:0000256" key="5">
    <source>
        <dbReference type="ARBA" id="ARBA00022771"/>
    </source>
</evidence>
<dbReference type="GO" id="GO:0005737">
    <property type="term" value="C:cytoplasm"/>
    <property type="evidence" value="ECO:0007669"/>
    <property type="project" value="TreeGrafter"/>
</dbReference>
<dbReference type="SUPFAM" id="SSF50729">
    <property type="entry name" value="PH domain-like"/>
    <property type="match status" value="2"/>
</dbReference>
<evidence type="ECO:0000313" key="13">
    <source>
        <dbReference type="EMBL" id="KAK7878778.1"/>
    </source>
</evidence>
<dbReference type="SMART" id="SM00064">
    <property type="entry name" value="FYVE"/>
    <property type="match status" value="1"/>
</dbReference>
<keyword evidence="6" id="KW-0862">Zinc</keyword>
<feature type="domain" description="PH" evidence="10">
    <location>
        <begin position="646"/>
        <end position="745"/>
    </location>
</feature>
<comment type="subcellular location">
    <subcellularLocation>
        <location evidence="1">Cytoplasm</location>
        <location evidence="1">Cytoskeleton</location>
    </subcellularLocation>
</comment>
<evidence type="ECO:0000313" key="14">
    <source>
        <dbReference type="Proteomes" id="UP001460270"/>
    </source>
</evidence>
<evidence type="ECO:0000256" key="9">
    <source>
        <dbReference type="SAM" id="MobiDB-lite"/>
    </source>
</evidence>
<feature type="domain" description="DH" evidence="11">
    <location>
        <begin position="348"/>
        <end position="401"/>
    </location>
</feature>
<feature type="compositionally biased region" description="Low complexity" evidence="9">
    <location>
        <begin position="605"/>
        <end position="614"/>
    </location>
</feature>
<dbReference type="SMART" id="SM00233">
    <property type="entry name" value="PH"/>
    <property type="match status" value="2"/>
</dbReference>
<dbReference type="Gene3D" id="3.30.40.10">
    <property type="entry name" value="Zinc/RING finger domain, C3HC4 (zinc finger)"/>
    <property type="match status" value="1"/>
</dbReference>
<evidence type="ECO:0000256" key="4">
    <source>
        <dbReference type="ARBA" id="ARBA00022723"/>
    </source>
</evidence>
<dbReference type="Pfam" id="PF00169">
    <property type="entry name" value="PH"/>
    <property type="match status" value="1"/>
</dbReference>